<reference evidence="1 2" key="1">
    <citation type="submission" date="2007-10" db="EMBL/GenBank/DDBJ databases">
        <title>Complete sequence of Desulfococcus oleovorans Hxd3.</title>
        <authorList>
            <consortium name="US DOE Joint Genome Institute"/>
            <person name="Copeland A."/>
            <person name="Lucas S."/>
            <person name="Lapidus A."/>
            <person name="Barry K."/>
            <person name="Glavina del Rio T."/>
            <person name="Dalin E."/>
            <person name="Tice H."/>
            <person name="Pitluck S."/>
            <person name="Kiss H."/>
            <person name="Brettin T."/>
            <person name="Bruce D."/>
            <person name="Detter J.C."/>
            <person name="Han C."/>
            <person name="Schmutz J."/>
            <person name="Larimer F."/>
            <person name="Land M."/>
            <person name="Hauser L."/>
            <person name="Kyrpides N."/>
            <person name="Kim E."/>
            <person name="Wawrik B."/>
            <person name="Richardson P."/>
        </authorList>
    </citation>
    <scope>NUCLEOTIDE SEQUENCE [LARGE SCALE GENOMIC DNA]</scope>
    <source>
        <strain evidence="2">DSM 6200 / JCM 39069 / Hxd3</strain>
    </source>
</reference>
<dbReference type="EMBL" id="CP000859">
    <property type="protein sequence ID" value="ABW65842.1"/>
    <property type="molecule type" value="Genomic_DNA"/>
</dbReference>
<dbReference type="HOGENOM" id="CLU_1198235_0_0_7"/>
<dbReference type="Gene3D" id="3.40.50.300">
    <property type="entry name" value="P-loop containing nucleotide triphosphate hydrolases"/>
    <property type="match status" value="1"/>
</dbReference>
<dbReference type="Proteomes" id="UP000008561">
    <property type="component" value="Chromosome"/>
</dbReference>
<evidence type="ECO:0000313" key="2">
    <source>
        <dbReference type="Proteomes" id="UP000008561"/>
    </source>
</evidence>
<dbReference type="SUPFAM" id="SSF52540">
    <property type="entry name" value="P-loop containing nucleoside triphosphate hydrolases"/>
    <property type="match status" value="1"/>
</dbReference>
<dbReference type="eggNOG" id="COG1119">
    <property type="taxonomic scope" value="Bacteria"/>
</dbReference>
<gene>
    <name evidence="1" type="ordered locus">Dole_0032</name>
</gene>
<dbReference type="STRING" id="96561.Dole_0032"/>
<dbReference type="InterPro" id="IPR027417">
    <property type="entry name" value="P-loop_NTPase"/>
</dbReference>
<evidence type="ECO:0000313" key="1">
    <source>
        <dbReference type="EMBL" id="ABW65842.1"/>
    </source>
</evidence>
<name>A8ZRS5_DESOH</name>
<evidence type="ECO:0008006" key="3">
    <source>
        <dbReference type="Google" id="ProtNLM"/>
    </source>
</evidence>
<keyword evidence="2" id="KW-1185">Reference proteome</keyword>
<accession>A8ZRS5</accession>
<protein>
    <recommendedName>
        <fullName evidence="3">ABC transporter domain-containing protein</fullName>
    </recommendedName>
</protein>
<dbReference type="KEGG" id="dol:Dole_0032"/>
<organism evidence="1 2">
    <name type="scientific">Desulfosudis oleivorans (strain DSM 6200 / JCM 39069 / Hxd3)</name>
    <name type="common">Desulfococcus oleovorans</name>
    <dbReference type="NCBI Taxonomy" id="96561"/>
    <lineage>
        <taxon>Bacteria</taxon>
        <taxon>Pseudomonadati</taxon>
        <taxon>Thermodesulfobacteriota</taxon>
        <taxon>Desulfobacteria</taxon>
        <taxon>Desulfobacterales</taxon>
        <taxon>Desulfosudaceae</taxon>
        <taxon>Desulfosudis</taxon>
    </lineage>
</organism>
<dbReference type="AlphaFoldDB" id="A8ZRS5"/>
<proteinExistence type="predicted"/>
<sequence>MAWRPRQKSASMSLIELSNYTVARNELRLKNISLAISPGQCWLVASDLRESAGLLFAALATLVKPETGTFRFKNALLDFSTYRQLLSCKREIGYVSPANVLLSNRTILENLLLSDFYDKNTLSVTLDKKTDEMCLLFHIRNRLGQKVTEADRWDLRLAMAVRELAKDPAVLLVEWPEEVVPPDRQWMFVNLLQQALVSGTPLVIFSRDRSFCANFSASGKIVIKGERVTVS</sequence>